<name>A0A812MEI8_9DINO</name>
<organism evidence="1 2">
    <name type="scientific">Symbiodinium necroappetens</name>
    <dbReference type="NCBI Taxonomy" id="1628268"/>
    <lineage>
        <taxon>Eukaryota</taxon>
        <taxon>Sar</taxon>
        <taxon>Alveolata</taxon>
        <taxon>Dinophyceae</taxon>
        <taxon>Suessiales</taxon>
        <taxon>Symbiodiniaceae</taxon>
        <taxon>Symbiodinium</taxon>
    </lineage>
</organism>
<evidence type="ECO:0000313" key="2">
    <source>
        <dbReference type="Proteomes" id="UP000601435"/>
    </source>
</evidence>
<protein>
    <submittedName>
        <fullName evidence="1">Uncharacterized protein</fullName>
    </submittedName>
</protein>
<dbReference type="EMBL" id="CAJNJA010010820">
    <property type="protein sequence ID" value="CAE7262884.1"/>
    <property type="molecule type" value="Genomic_DNA"/>
</dbReference>
<proteinExistence type="predicted"/>
<reference evidence="1" key="1">
    <citation type="submission" date="2021-02" db="EMBL/GenBank/DDBJ databases">
        <authorList>
            <person name="Dougan E. K."/>
            <person name="Rhodes N."/>
            <person name="Thang M."/>
            <person name="Chan C."/>
        </authorList>
    </citation>
    <scope>NUCLEOTIDE SEQUENCE</scope>
</reference>
<accession>A0A812MEI8</accession>
<evidence type="ECO:0000313" key="1">
    <source>
        <dbReference type="EMBL" id="CAE7262884.1"/>
    </source>
</evidence>
<comment type="caution">
    <text evidence="1">The sequence shown here is derived from an EMBL/GenBank/DDBJ whole genome shotgun (WGS) entry which is preliminary data.</text>
</comment>
<gene>
    <name evidence="1" type="ORF">SNEC2469_LOCUS6068</name>
</gene>
<dbReference type="Proteomes" id="UP000601435">
    <property type="component" value="Unassembled WGS sequence"/>
</dbReference>
<feature type="non-terminal residue" evidence="1">
    <location>
        <position position="1"/>
    </location>
</feature>
<sequence>PLPVYITASVALQPKGWYLTVHCPARQLPGPKKEGALALPAKQRKDACTAHFAECRATVEAVRALLGIHYKDYKSTARWLSVRRDLAAWKSGQDFMTPCRH</sequence>
<keyword evidence="2" id="KW-1185">Reference proteome</keyword>
<dbReference type="AlphaFoldDB" id="A0A812MEI8"/>